<comment type="caution">
    <text evidence="3">The sequence shown here is derived from an EMBL/GenBank/DDBJ whole genome shotgun (WGS) entry which is preliminary data.</text>
</comment>
<dbReference type="Proteomes" id="UP000440096">
    <property type="component" value="Unassembled WGS sequence"/>
</dbReference>
<keyword evidence="1" id="KW-0472">Membrane</keyword>
<evidence type="ECO:0000313" key="4">
    <source>
        <dbReference type="Proteomes" id="UP000440096"/>
    </source>
</evidence>
<dbReference type="InterPro" id="IPR014729">
    <property type="entry name" value="Rossmann-like_a/b/a_fold"/>
</dbReference>
<dbReference type="GO" id="GO:0005886">
    <property type="term" value="C:plasma membrane"/>
    <property type="evidence" value="ECO:0007669"/>
    <property type="project" value="TreeGrafter"/>
</dbReference>
<dbReference type="AlphaFoldDB" id="A0A6N7Z3X3"/>
<evidence type="ECO:0000259" key="2">
    <source>
        <dbReference type="Pfam" id="PF02698"/>
    </source>
</evidence>
<keyword evidence="1" id="KW-0812">Transmembrane</keyword>
<dbReference type="CDD" id="cd06259">
    <property type="entry name" value="YdcF-like"/>
    <property type="match status" value="1"/>
</dbReference>
<keyword evidence="1" id="KW-1133">Transmembrane helix</keyword>
<dbReference type="Gene3D" id="3.40.50.620">
    <property type="entry name" value="HUPs"/>
    <property type="match status" value="1"/>
</dbReference>
<accession>A0A6N7Z3X3</accession>
<organism evidence="3 4">
    <name type="scientific">Amycolatopsis pithecellobii</name>
    <dbReference type="NCBI Taxonomy" id="664692"/>
    <lineage>
        <taxon>Bacteria</taxon>
        <taxon>Bacillati</taxon>
        <taxon>Actinomycetota</taxon>
        <taxon>Actinomycetes</taxon>
        <taxon>Pseudonocardiales</taxon>
        <taxon>Pseudonocardiaceae</taxon>
        <taxon>Amycolatopsis</taxon>
    </lineage>
</organism>
<dbReference type="EMBL" id="WMBA01000016">
    <property type="protein sequence ID" value="MTD54874.1"/>
    <property type="molecule type" value="Genomic_DNA"/>
</dbReference>
<sequence>MAGMGRTGVTTGSWVRRAVFGTVLVVLLTVAGTAFRVWQVARGDDRSRADVIVVLGAAQYNGKPSPIFQARLRHAKQLYTDGVAKVIITAGGNRTGDEYTEASAGARWLIEQGVPAASTLPVGEGRDTLGSLRAVADVVAQRGWHTAVLVSDPWHSLRARVMADDSGMDSWASPTHSGPIVQTRQTQAMYIFRETGALLFYLLTKTPADDIGGTGLG</sequence>
<name>A0A6N7Z3X3_9PSEU</name>
<dbReference type="PANTHER" id="PTHR30336">
    <property type="entry name" value="INNER MEMBRANE PROTEIN, PROBABLE PERMEASE"/>
    <property type="match status" value="1"/>
</dbReference>
<evidence type="ECO:0000256" key="1">
    <source>
        <dbReference type="SAM" id="Phobius"/>
    </source>
</evidence>
<feature type="transmembrane region" description="Helical" evidence="1">
    <location>
        <begin position="18"/>
        <end position="38"/>
    </location>
</feature>
<dbReference type="OrthoDB" id="9782395at2"/>
<keyword evidence="4" id="KW-1185">Reference proteome</keyword>
<dbReference type="PANTHER" id="PTHR30336:SF20">
    <property type="entry name" value="DUF218 DOMAIN-CONTAINING PROTEIN"/>
    <property type="match status" value="1"/>
</dbReference>
<reference evidence="3 4" key="1">
    <citation type="submission" date="2019-11" db="EMBL/GenBank/DDBJ databases">
        <title>Draft genome of Amycolatopsis RM579.</title>
        <authorList>
            <person name="Duangmal K."/>
            <person name="Mingma R."/>
        </authorList>
    </citation>
    <scope>NUCLEOTIDE SEQUENCE [LARGE SCALE GENOMIC DNA]</scope>
    <source>
        <strain evidence="3 4">RM579</strain>
    </source>
</reference>
<protein>
    <submittedName>
        <fullName evidence="3">YdcF family protein</fullName>
    </submittedName>
</protein>
<evidence type="ECO:0000313" key="3">
    <source>
        <dbReference type="EMBL" id="MTD54874.1"/>
    </source>
</evidence>
<feature type="domain" description="DUF218" evidence="2">
    <location>
        <begin position="50"/>
        <end position="195"/>
    </location>
</feature>
<dbReference type="InterPro" id="IPR051599">
    <property type="entry name" value="Cell_Envelope_Assoc"/>
</dbReference>
<dbReference type="InterPro" id="IPR003848">
    <property type="entry name" value="DUF218"/>
</dbReference>
<dbReference type="Pfam" id="PF02698">
    <property type="entry name" value="DUF218"/>
    <property type="match status" value="1"/>
</dbReference>
<dbReference type="RefSeq" id="WP_154757177.1">
    <property type="nucleotide sequence ID" value="NZ_WMBA01000016.1"/>
</dbReference>
<gene>
    <name evidence="3" type="ORF">GKO32_12925</name>
</gene>
<proteinExistence type="predicted"/>